<evidence type="ECO:0000256" key="8">
    <source>
        <dbReference type="SAM" id="Phobius"/>
    </source>
</evidence>
<keyword evidence="3" id="KW-0813">Transport</keyword>
<dbReference type="Proteomes" id="UP001185659">
    <property type="component" value="Unassembled WGS sequence"/>
</dbReference>
<evidence type="ECO:0000313" key="10">
    <source>
        <dbReference type="Proteomes" id="UP001185659"/>
    </source>
</evidence>
<keyword evidence="7 8" id="KW-0472">Membrane</keyword>
<feature type="transmembrane region" description="Helical" evidence="8">
    <location>
        <begin position="255"/>
        <end position="276"/>
    </location>
</feature>
<dbReference type="RefSeq" id="WP_206993468.1">
    <property type="nucleotide sequence ID" value="NZ_JAEKJX010000001.1"/>
</dbReference>
<keyword evidence="5 8" id="KW-0812">Transmembrane</keyword>
<reference evidence="9 10" key="1">
    <citation type="submission" date="2023-10" db="EMBL/GenBank/DDBJ databases">
        <authorList>
            <person name="Venkata Ramana C."/>
            <person name="Sasikala C."/>
            <person name="Dhurka M."/>
        </authorList>
    </citation>
    <scope>NUCLEOTIDE SEQUENCE [LARGE SCALE GENOMIC DNA]</scope>
    <source>
        <strain evidence="9 10">KCTC 32151</strain>
    </source>
</reference>
<gene>
    <name evidence="9" type="ORF">R2G56_10140</name>
</gene>
<keyword evidence="4" id="KW-1003">Cell membrane</keyword>
<evidence type="ECO:0000256" key="4">
    <source>
        <dbReference type="ARBA" id="ARBA00022475"/>
    </source>
</evidence>
<keyword evidence="10" id="KW-1185">Reference proteome</keyword>
<dbReference type="PANTHER" id="PTHR36838:SF3">
    <property type="entry name" value="TRANSPORTER AUXIN EFFLUX CARRIER EC FAMILY"/>
    <property type="match status" value="1"/>
</dbReference>
<evidence type="ECO:0000256" key="3">
    <source>
        <dbReference type="ARBA" id="ARBA00022448"/>
    </source>
</evidence>
<dbReference type="EMBL" id="JAWLIP010000004">
    <property type="protein sequence ID" value="MDV6226642.1"/>
    <property type="molecule type" value="Genomic_DNA"/>
</dbReference>
<dbReference type="Pfam" id="PF03547">
    <property type="entry name" value="Mem_trans"/>
    <property type="match status" value="1"/>
</dbReference>
<feature type="transmembrane region" description="Helical" evidence="8">
    <location>
        <begin position="228"/>
        <end position="249"/>
    </location>
</feature>
<dbReference type="InterPro" id="IPR004776">
    <property type="entry name" value="Mem_transp_PIN-like"/>
</dbReference>
<proteinExistence type="inferred from homology"/>
<feature type="transmembrane region" description="Helical" evidence="8">
    <location>
        <begin position="196"/>
        <end position="216"/>
    </location>
</feature>
<feature type="transmembrane region" description="Helical" evidence="8">
    <location>
        <begin position="163"/>
        <end position="184"/>
    </location>
</feature>
<organism evidence="9 10">
    <name type="scientific">Nitratireductor aquimarinus</name>
    <dbReference type="NCBI Taxonomy" id="889300"/>
    <lineage>
        <taxon>Bacteria</taxon>
        <taxon>Pseudomonadati</taxon>
        <taxon>Pseudomonadota</taxon>
        <taxon>Alphaproteobacteria</taxon>
        <taxon>Hyphomicrobiales</taxon>
        <taxon>Phyllobacteriaceae</taxon>
        <taxon>Nitratireductor</taxon>
    </lineage>
</organism>
<evidence type="ECO:0000256" key="2">
    <source>
        <dbReference type="ARBA" id="ARBA00010145"/>
    </source>
</evidence>
<feature type="transmembrane region" description="Helical" evidence="8">
    <location>
        <begin position="126"/>
        <end position="151"/>
    </location>
</feature>
<evidence type="ECO:0000256" key="6">
    <source>
        <dbReference type="ARBA" id="ARBA00022989"/>
    </source>
</evidence>
<evidence type="ECO:0000313" key="9">
    <source>
        <dbReference type="EMBL" id="MDV6226642.1"/>
    </source>
</evidence>
<name>A0ABU4AK59_9HYPH</name>
<evidence type="ECO:0000256" key="5">
    <source>
        <dbReference type="ARBA" id="ARBA00022692"/>
    </source>
</evidence>
<feature type="transmembrane region" description="Helical" evidence="8">
    <location>
        <begin position="38"/>
        <end position="57"/>
    </location>
</feature>
<comment type="similarity">
    <text evidence="2">Belongs to the auxin efflux carrier (TC 2.A.69) family.</text>
</comment>
<comment type="subcellular location">
    <subcellularLocation>
        <location evidence="1">Cell membrane</location>
        <topology evidence="1">Multi-pass membrane protein</topology>
    </subcellularLocation>
</comment>
<evidence type="ECO:0000256" key="1">
    <source>
        <dbReference type="ARBA" id="ARBA00004651"/>
    </source>
</evidence>
<accession>A0ABU4AK59</accession>
<comment type="caution">
    <text evidence="9">The sequence shown here is derived from an EMBL/GenBank/DDBJ whole genome shotgun (WGS) entry which is preliminary data.</text>
</comment>
<dbReference type="InterPro" id="IPR038770">
    <property type="entry name" value="Na+/solute_symporter_sf"/>
</dbReference>
<feature type="transmembrane region" description="Helical" evidence="8">
    <location>
        <begin position="96"/>
        <end position="120"/>
    </location>
</feature>
<protein>
    <submittedName>
        <fullName evidence="9">AEC family transporter</fullName>
    </submittedName>
</protein>
<sequence length="313" mass="32849">MSPLVETVAFVFGLVAFGYISGWTGLLKTETGEALSEFAVTIAVPLLLFRTMAGAEFGSSIPWALWFTYFSAVGVAWVAGHFTIMRFFGRDARVGVVAGLSTSFSNLVLLGIPFMLGVYGQEGFEVLSLIVSIHLPVMLGASILLFSLVGRKGTGAIGIAREFLTKLFSSPLILGIVAGLLWRFSGLEMPALGTRFVDALANVAGPVALFAMGLGLNRFGITGDVRPAIVIAALKLFLMPAVALGVALAVGLPAFSAQVAVVAAALPSGVNPYLIASRFGTGQALASNAMTIGTLFAVFTTAFWLSVVHWTYQ</sequence>
<feature type="transmembrane region" description="Helical" evidence="8">
    <location>
        <begin position="288"/>
        <end position="312"/>
    </location>
</feature>
<dbReference type="PANTHER" id="PTHR36838">
    <property type="entry name" value="AUXIN EFFLUX CARRIER FAMILY PROTEIN"/>
    <property type="match status" value="1"/>
</dbReference>
<evidence type="ECO:0000256" key="7">
    <source>
        <dbReference type="ARBA" id="ARBA00023136"/>
    </source>
</evidence>
<dbReference type="Gene3D" id="1.20.1530.20">
    <property type="match status" value="1"/>
</dbReference>
<feature type="transmembrane region" description="Helical" evidence="8">
    <location>
        <begin position="63"/>
        <end position="84"/>
    </location>
</feature>
<keyword evidence="6 8" id="KW-1133">Transmembrane helix</keyword>
<feature type="transmembrane region" description="Helical" evidence="8">
    <location>
        <begin position="6"/>
        <end position="26"/>
    </location>
</feature>